<protein>
    <submittedName>
        <fullName evidence="1">Uncharacterized protein</fullName>
    </submittedName>
</protein>
<proteinExistence type="predicted"/>
<geneLocation type="plasmid" evidence="1 2">
    <name>pHB5018c</name>
</geneLocation>
<keyword evidence="1" id="KW-0614">Plasmid</keyword>
<organism evidence="1 2">
    <name type="scientific">Thermus thermophilus</name>
    <dbReference type="NCBI Taxonomy" id="274"/>
    <lineage>
        <taxon>Bacteria</taxon>
        <taxon>Thermotogati</taxon>
        <taxon>Deinococcota</taxon>
        <taxon>Deinococci</taxon>
        <taxon>Thermales</taxon>
        <taxon>Thermaceae</taxon>
        <taxon>Thermus</taxon>
    </lineage>
</organism>
<sequence length="78" mass="8902">MGLPFWSGRLDPASQSLRLSAHSPRAYTRRARAITIPRAITRSGRFKKVLSAKNRGSFRNRNPRSTVRAWSLYRLSTS</sequence>
<dbReference type="Proteomes" id="UP000596099">
    <property type="component" value="Plasmid pHB5018c"/>
</dbReference>
<gene>
    <name evidence="1" type="ORF">TthHB5018_c24430</name>
</gene>
<dbReference type="EMBL" id="AP024272">
    <property type="protein sequence ID" value="BCP67509.1"/>
    <property type="molecule type" value="Genomic_DNA"/>
</dbReference>
<reference evidence="2" key="1">
    <citation type="submission" date="2021-01" db="EMBL/GenBank/DDBJ databases">
        <title>Complete Genome Sequence of Thermus thermophilus Strain HB5018, Isolated from Mine Onsen Hot Spring.</title>
        <authorList>
            <person name="Miyazaki K."/>
            <person name="Moriya T."/>
            <person name="Nemoto N."/>
            <person name="Oshima T."/>
            <person name="Yura K."/>
            <person name="Bessho Y."/>
        </authorList>
    </citation>
    <scope>NUCLEOTIDE SEQUENCE [LARGE SCALE GENOMIC DNA]</scope>
    <source>
        <strain evidence="2">HB5018</strain>
        <plasmid evidence="2">pHB5018c</plasmid>
    </source>
</reference>
<dbReference type="AlphaFoldDB" id="A0A7R7YJB9"/>
<evidence type="ECO:0000313" key="1">
    <source>
        <dbReference type="EMBL" id="BCP67509.1"/>
    </source>
</evidence>
<evidence type="ECO:0000313" key="2">
    <source>
        <dbReference type="Proteomes" id="UP000596099"/>
    </source>
</evidence>
<accession>A0A7R7YJB9</accession>
<name>A0A7R7YJB9_THETH</name>